<dbReference type="SUPFAM" id="SSF81345">
    <property type="entry name" value="ABC transporter involved in vitamin B12 uptake, BtuC"/>
    <property type="match status" value="1"/>
</dbReference>
<dbReference type="InterPro" id="IPR037294">
    <property type="entry name" value="ABC_BtuC-like"/>
</dbReference>
<feature type="transmembrane region" description="Helical" evidence="11">
    <location>
        <begin position="66"/>
        <end position="84"/>
    </location>
</feature>
<keyword evidence="6 11" id="KW-1133">Transmembrane helix</keyword>
<dbReference type="Proteomes" id="UP000285120">
    <property type="component" value="Unassembled WGS sequence"/>
</dbReference>
<comment type="similarity">
    <text evidence="2 10">Belongs to the ABC-3 integral membrane protein family.</text>
</comment>
<reference evidence="12 13" key="1">
    <citation type="submission" date="2018-09" db="EMBL/GenBank/DDBJ databases">
        <title>Genomic Encyclopedia of Archaeal and Bacterial Type Strains, Phase II (KMG-II): from individual species to whole genera.</title>
        <authorList>
            <person name="Goeker M."/>
        </authorList>
    </citation>
    <scope>NUCLEOTIDE SEQUENCE [LARGE SCALE GENOMIC DNA]</scope>
    <source>
        <strain evidence="12 13">DSM 17008</strain>
    </source>
</reference>
<evidence type="ECO:0000256" key="6">
    <source>
        <dbReference type="ARBA" id="ARBA00022989"/>
    </source>
</evidence>
<comment type="subcellular location">
    <subcellularLocation>
        <location evidence="1 10">Cell membrane</location>
        <topology evidence="1 10">Multi-pass membrane protein</topology>
    </subcellularLocation>
</comment>
<keyword evidence="7 11" id="KW-0472">Membrane</keyword>
<keyword evidence="3 10" id="KW-0813">Transport</keyword>
<dbReference type="GO" id="GO:0010043">
    <property type="term" value="P:response to zinc ion"/>
    <property type="evidence" value="ECO:0007669"/>
    <property type="project" value="TreeGrafter"/>
</dbReference>
<accession>A0A419V4B3</accession>
<feature type="transmembrane region" description="Helical" evidence="11">
    <location>
        <begin position="136"/>
        <end position="159"/>
    </location>
</feature>
<feature type="transmembrane region" description="Helical" evidence="11">
    <location>
        <begin position="226"/>
        <end position="247"/>
    </location>
</feature>
<name>A0A419V4B3_9BACL</name>
<feature type="transmembrane region" description="Helical" evidence="11">
    <location>
        <begin position="15"/>
        <end position="36"/>
    </location>
</feature>
<dbReference type="PANTHER" id="PTHR30477">
    <property type="entry name" value="ABC-TRANSPORTER METAL-BINDING PROTEIN"/>
    <property type="match status" value="1"/>
</dbReference>
<organism evidence="12 13">
    <name type="scientific">Sinobaca qinghaiensis</name>
    <dbReference type="NCBI Taxonomy" id="342944"/>
    <lineage>
        <taxon>Bacteria</taxon>
        <taxon>Bacillati</taxon>
        <taxon>Bacillota</taxon>
        <taxon>Bacilli</taxon>
        <taxon>Bacillales</taxon>
        <taxon>Sporolactobacillaceae</taxon>
        <taxon>Sinobaca</taxon>
    </lineage>
</organism>
<dbReference type="RefSeq" id="WP_170146871.1">
    <property type="nucleotide sequence ID" value="NZ_RAPK01000008.1"/>
</dbReference>
<dbReference type="AlphaFoldDB" id="A0A419V4B3"/>
<keyword evidence="4" id="KW-1003">Cell membrane</keyword>
<sequence length="437" mass="47170">MQEWLQFLSSPNLQWVMAGAALLGLASGVVGSFVLLRKESLVGDAMAHAALPGICLGFLVFGRETLALMGGAALTGLLAVYAIRAVHSQSKIKQDAAIGIVLSVFFGFGIVLLTMITNGSYSQSSGIDEFIFGQAASLVGADVQILIASALVLLILSFLFFKELKLLIFDPLFAGGIGLPIRFLNALLSSMVVLVVITGIQTVGVILMAALLITPAVTARYWTDRLGVMAVLSGLIGGLSGAVGALLSSTISGLPTGPVIVVTATAFFLISFLFAPQRGILFRMMETRKNTQFVLNNFLLDTMYEKLEKRYAAGQYSALFSRRELEEQTRLPRNGLEKTIQALQKQGLLTQTDGKYVLTGTGLAYAYDSSLLRRIQDIHLTHEAELGSWKEASANGDLRKPRDYLMNERIHSLLTAEQKLPVSLAIKQSSIEYADQA</sequence>
<protein>
    <recommendedName>
        <fullName evidence="9">Manganese transport system membrane protein MntC</fullName>
    </recommendedName>
</protein>
<keyword evidence="13" id="KW-1185">Reference proteome</keyword>
<dbReference type="CDD" id="cd06550">
    <property type="entry name" value="TM_ABC_iron-siderophores_like"/>
    <property type="match status" value="1"/>
</dbReference>
<gene>
    <name evidence="12" type="ORF">ATL39_1573</name>
</gene>
<evidence type="ECO:0000256" key="2">
    <source>
        <dbReference type="ARBA" id="ARBA00008034"/>
    </source>
</evidence>
<dbReference type="InterPro" id="IPR001626">
    <property type="entry name" value="ABC_TroCD"/>
</dbReference>
<evidence type="ECO:0000256" key="3">
    <source>
        <dbReference type="ARBA" id="ARBA00022448"/>
    </source>
</evidence>
<dbReference type="EMBL" id="RAPK01000008">
    <property type="protein sequence ID" value="RKD73282.1"/>
    <property type="molecule type" value="Genomic_DNA"/>
</dbReference>
<evidence type="ECO:0000256" key="8">
    <source>
        <dbReference type="ARBA" id="ARBA00057828"/>
    </source>
</evidence>
<evidence type="ECO:0000256" key="4">
    <source>
        <dbReference type="ARBA" id="ARBA00022475"/>
    </source>
</evidence>
<dbReference type="GO" id="GO:0071281">
    <property type="term" value="P:cellular response to iron ion"/>
    <property type="evidence" value="ECO:0007669"/>
    <property type="project" value="UniProtKB-ARBA"/>
</dbReference>
<evidence type="ECO:0000256" key="9">
    <source>
        <dbReference type="ARBA" id="ARBA00073179"/>
    </source>
</evidence>
<dbReference type="FunFam" id="1.10.3470.10:FF:000003">
    <property type="entry name" value="Iron ABC transporter permease SitD"/>
    <property type="match status" value="1"/>
</dbReference>
<feature type="transmembrane region" description="Helical" evidence="11">
    <location>
        <begin position="253"/>
        <end position="275"/>
    </location>
</feature>
<feature type="transmembrane region" description="Helical" evidence="11">
    <location>
        <begin position="96"/>
        <end position="116"/>
    </location>
</feature>
<comment type="function">
    <text evidence="8">This protein is probably a component of a manganese permease, a binding protein-dependent, ATP-driven transport system.</text>
</comment>
<evidence type="ECO:0000256" key="11">
    <source>
        <dbReference type="SAM" id="Phobius"/>
    </source>
</evidence>
<evidence type="ECO:0000313" key="13">
    <source>
        <dbReference type="Proteomes" id="UP000285120"/>
    </source>
</evidence>
<dbReference type="Pfam" id="PF00950">
    <property type="entry name" value="ABC-3"/>
    <property type="match status" value="1"/>
</dbReference>
<evidence type="ECO:0000256" key="7">
    <source>
        <dbReference type="ARBA" id="ARBA00023136"/>
    </source>
</evidence>
<feature type="transmembrane region" description="Helical" evidence="11">
    <location>
        <begin position="191"/>
        <end position="214"/>
    </location>
</feature>
<comment type="caution">
    <text evidence="12">The sequence shown here is derived from an EMBL/GenBank/DDBJ whole genome shotgun (WGS) entry which is preliminary data.</text>
</comment>
<evidence type="ECO:0000313" key="12">
    <source>
        <dbReference type="EMBL" id="RKD73282.1"/>
    </source>
</evidence>
<proteinExistence type="inferred from homology"/>
<keyword evidence="5 10" id="KW-0812">Transmembrane</keyword>
<feature type="transmembrane region" description="Helical" evidence="11">
    <location>
        <begin position="166"/>
        <end position="185"/>
    </location>
</feature>
<dbReference type="PANTHER" id="PTHR30477:SF3">
    <property type="entry name" value="METAL TRANSPORT SYSTEM MEMBRANE PROTEIN CT_069-RELATED"/>
    <property type="match status" value="1"/>
</dbReference>
<dbReference type="GO" id="GO:0055085">
    <property type="term" value="P:transmembrane transport"/>
    <property type="evidence" value="ECO:0007669"/>
    <property type="project" value="InterPro"/>
</dbReference>
<feature type="transmembrane region" description="Helical" evidence="11">
    <location>
        <begin position="41"/>
        <end position="60"/>
    </location>
</feature>
<evidence type="ECO:0000256" key="5">
    <source>
        <dbReference type="ARBA" id="ARBA00022692"/>
    </source>
</evidence>
<dbReference type="GO" id="GO:0043190">
    <property type="term" value="C:ATP-binding cassette (ABC) transporter complex"/>
    <property type="evidence" value="ECO:0007669"/>
    <property type="project" value="InterPro"/>
</dbReference>
<evidence type="ECO:0000256" key="1">
    <source>
        <dbReference type="ARBA" id="ARBA00004651"/>
    </source>
</evidence>
<evidence type="ECO:0000256" key="10">
    <source>
        <dbReference type="RuleBase" id="RU003943"/>
    </source>
</evidence>
<dbReference type="Gene3D" id="1.10.3470.10">
    <property type="entry name" value="ABC transporter involved in vitamin B12 uptake, BtuC"/>
    <property type="match status" value="1"/>
</dbReference>